<protein>
    <submittedName>
        <fullName evidence="1">6377_t:CDS:1</fullName>
    </submittedName>
</protein>
<evidence type="ECO:0000313" key="1">
    <source>
        <dbReference type="EMBL" id="CAG8458248.1"/>
    </source>
</evidence>
<comment type="caution">
    <text evidence="1">The sequence shown here is derived from an EMBL/GenBank/DDBJ whole genome shotgun (WGS) entry which is preliminary data.</text>
</comment>
<accession>A0ACA9K898</accession>
<evidence type="ECO:0000313" key="2">
    <source>
        <dbReference type="Proteomes" id="UP000789525"/>
    </source>
</evidence>
<organism evidence="1 2">
    <name type="scientific">Acaulospora colombiana</name>
    <dbReference type="NCBI Taxonomy" id="27376"/>
    <lineage>
        <taxon>Eukaryota</taxon>
        <taxon>Fungi</taxon>
        <taxon>Fungi incertae sedis</taxon>
        <taxon>Mucoromycota</taxon>
        <taxon>Glomeromycotina</taxon>
        <taxon>Glomeromycetes</taxon>
        <taxon>Diversisporales</taxon>
        <taxon>Acaulosporaceae</taxon>
        <taxon>Acaulospora</taxon>
    </lineage>
</organism>
<keyword evidence="2" id="KW-1185">Reference proteome</keyword>
<proteinExistence type="predicted"/>
<name>A0ACA9K898_9GLOM</name>
<gene>
    <name evidence="1" type="ORF">ACOLOM_LOCUS1058</name>
</gene>
<dbReference type="Proteomes" id="UP000789525">
    <property type="component" value="Unassembled WGS sequence"/>
</dbReference>
<sequence>MRLIVIFAIFLNQFQDLWNKIQQQLSVNLLSSGSAAVAYEGANFTDDGAYFLVTVLEYTSGEGSVLRRVRDGLSLCSELASDLYVKQSALVRRIYNGLLPVASRRTALSSENCFHRAVTEYSHGYHTPAVISSLLVLEYFIYSQTKSFLTCCKRKADEPLIVKRH</sequence>
<dbReference type="EMBL" id="CAJVPT010001186">
    <property type="protein sequence ID" value="CAG8458248.1"/>
    <property type="molecule type" value="Genomic_DNA"/>
</dbReference>
<reference evidence="1" key="1">
    <citation type="submission" date="2021-06" db="EMBL/GenBank/DDBJ databases">
        <authorList>
            <person name="Kallberg Y."/>
            <person name="Tangrot J."/>
            <person name="Rosling A."/>
        </authorList>
    </citation>
    <scope>NUCLEOTIDE SEQUENCE</scope>
    <source>
        <strain evidence="1">CL356</strain>
    </source>
</reference>